<dbReference type="EC" id="1.2.1.38" evidence="5"/>
<evidence type="ECO:0000256" key="5">
    <source>
        <dbReference type="HAMAP-Rule" id="MF_00150"/>
    </source>
</evidence>
<dbReference type="SUPFAM" id="SSF51735">
    <property type="entry name" value="NAD(P)-binding Rossmann-fold domains"/>
    <property type="match status" value="1"/>
</dbReference>
<dbReference type="SMART" id="SM00859">
    <property type="entry name" value="Semialdhyde_dh"/>
    <property type="match status" value="1"/>
</dbReference>
<proteinExistence type="inferred from homology"/>
<dbReference type="STRING" id="478744.SAMN05444359_10277"/>
<dbReference type="GO" id="GO:0070401">
    <property type="term" value="F:NADP+ binding"/>
    <property type="evidence" value="ECO:0007669"/>
    <property type="project" value="InterPro"/>
</dbReference>
<dbReference type="Gene3D" id="3.40.50.720">
    <property type="entry name" value="NAD(P)-binding Rossmann-like Domain"/>
    <property type="match status" value="1"/>
</dbReference>
<evidence type="ECO:0000259" key="7">
    <source>
        <dbReference type="SMART" id="SM00859"/>
    </source>
</evidence>
<dbReference type="CDD" id="cd23934">
    <property type="entry name" value="AGPR_1_C"/>
    <property type="match status" value="1"/>
</dbReference>
<dbReference type="InterPro" id="IPR058924">
    <property type="entry name" value="AGPR_dimerisation_dom"/>
</dbReference>
<keyword evidence="2 5" id="KW-0028">Amino-acid biosynthesis</keyword>
<dbReference type="Pfam" id="PF22698">
    <property type="entry name" value="Semialdhyde_dhC_1"/>
    <property type="match status" value="1"/>
</dbReference>
<dbReference type="InterPro" id="IPR000534">
    <property type="entry name" value="Semialdehyde_DH_NAD-bd"/>
</dbReference>
<protein>
    <recommendedName>
        <fullName evidence="5">N-acetyl-gamma-glutamyl-phosphate reductase</fullName>
        <shortName evidence="5">AGPR</shortName>
        <ecNumber evidence="5">1.2.1.38</ecNumber>
    </recommendedName>
    <alternativeName>
        <fullName evidence="5">N-acetyl-glutamate semialdehyde dehydrogenase</fullName>
        <shortName evidence="5">NAGSA dehydrogenase</shortName>
    </alternativeName>
</protein>
<reference evidence="9" key="1">
    <citation type="submission" date="2016-10" db="EMBL/GenBank/DDBJ databases">
        <authorList>
            <person name="Varghese N."/>
            <person name="Submissions S."/>
        </authorList>
    </citation>
    <scope>NUCLEOTIDE SEQUENCE [LARGE SCALE GENOMIC DNA]</scope>
    <source>
        <strain evidence="9">DSM 24740</strain>
    </source>
</reference>
<dbReference type="PANTHER" id="PTHR32338">
    <property type="entry name" value="N-ACETYL-GAMMA-GLUTAMYL-PHOSPHATE REDUCTASE, CHLOROPLASTIC-RELATED-RELATED"/>
    <property type="match status" value="1"/>
</dbReference>
<name>A0A1H9AFG6_9BACT</name>
<dbReference type="InterPro" id="IPR000706">
    <property type="entry name" value="AGPR_type-1"/>
</dbReference>
<comment type="function">
    <text evidence="5">Catalyzes the NADPH-dependent reduction of N-acetyl-5-glutamyl phosphate to yield N-acetyl-L-glutamate 5-semialdehyde.</text>
</comment>
<dbReference type="PANTHER" id="PTHR32338:SF10">
    <property type="entry name" value="N-ACETYL-GAMMA-GLUTAMYL-PHOSPHATE REDUCTASE, CHLOROPLASTIC-RELATED"/>
    <property type="match status" value="1"/>
</dbReference>
<dbReference type="Gene3D" id="3.30.360.10">
    <property type="entry name" value="Dihydrodipicolinate Reductase, domain 2"/>
    <property type="match status" value="1"/>
</dbReference>
<dbReference type="AlphaFoldDB" id="A0A1H9AFG6"/>
<accession>A0A1H9AFG6</accession>
<keyword evidence="5" id="KW-0963">Cytoplasm</keyword>
<evidence type="ECO:0000256" key="3">
    <source>
        <dbReference type="ARBA" id="ARBA00022857"/>
    </source>
</evidence>
<keyword evidence="3 5" id="KW-0521">NADP</keyword>
<comment type="pathway">
    <text evidence="5">Amino-acid biosynthesis; L-arginine biosynthesis; N(2)-acetyl-L-ornithine from L-glutamate: step 3/4.</text>
</comment>
<evidence type="ECO:0000256" key="4">
    <source>
        <dbReference type="ARBA" id="ARBA00023002"/>
    </source>
</evidence>
<evidence type="ECO:0000313" key="8">
    <source>
        <dbReference type="EMBL" id="SEP75399.1"/>
    </source>
</evidence>
<dbReference type="FunCoup" id="A0A1H9AFG6">
    <property type="interactions" value="327"/>
</dbReference>
<dbReference type="Proteomes" id="UP000199021">
    <property type="component" value="Unassembled WGS sequence"/>
</dbReference>
<dbReference type="NCBIfam" id="TIGR01850">
    <property type="entry name" value="argC"/>
    <property type="match status" value="1"/>
</dbReference>
<dbReference type="InterPro" id="IPR050085">
    <property type="entry name" value="AGPR"/>
</dbReference>
<dbReference type="PROSITE" id="PS01224">
    <property type="entry name" value="ARGC"/>
    <property type="match status" value="1"/>
</dbReference>
<gene>
    <name evidence="5" type="primary">argC</name>
    <name evidence="8" type="ORF">SAMN05444359_10277</name>
</gene>
<evidence type="ECO:0000256" key="6">
    <source>
        <dbReference type="PROSITE-ProRule" id="PRU10010"/>
    </source>
</evidence>
<dbReference type="SUPFAM" id="SSF55347">
    <property type="entry name" value="Glyceraldehyde-3-phosphate dehydrogenase-like, C-terminal domain"/>
    <property type="match status" value="1"/>
</dbReference>
<dbReference type="GO" id="GO:0005737">
    <property type="term" value="C:cytoplasm"/>
    <property type="evidence" value="ECO:0007669"/>
    <property type="project" value="UniProtKB-SubCell"/>
</dbReference>
<dbReference type="Pfam" id="PF01118">
    <property type="entry name" value="Semialdhyde_dh"/>
    <property type="match status" value="1"/>
</dbReference>
<dbReference type="HAMAP" id="MF_00150">
    <property type="entry name" value="ArgC_type1"/>
    <property type="match status" value="1"/>
</dbReference>
<keyword evidence="9" id="KW-1185">Reference proteome</keyword>
<comment type="catalytic activity">
    <reaction evidence="5">
        <text>N-acetyl-L-glutamate 5-semialdehyde + phosphate + NADP(+) = N-acetyl-L-glutamyl 5-phosphate + NADPH + H(+)</text>
        <dbReference type="Rhea" id="RHEA:21588"/>
        <dbReference type="ChEBI" id="CHEBI:15378"/>
        <dbReference type="ChEBI" id="CHEBI:29123"/>
        <dbReference type="ChEBI" id="CHEBI:43474"/>
        <dbReference type="ChEBI" id="CHEBI:57783"/>
        <dbReference type="ChEBI" id="CHEBI:57936"/>
        <dbReference type="ChEBI" id="CHEBI:58349"/>
        <dbReference type="EC" id="1.2.1.38"/>
    </reaction>
</comment>
<dbReference type="InterPro" id="IPR036291">
    <property type="entry name" value="NAD(P)-bd_dom_sf"/>
</dbReference>
<evidence type="ECO:0000313" key="9">
    <source>
        <dbReference type="Proteomes" id="UP000199021"/>
    </source>
</evidence>
<comment type="subcellular location">
    <subcellularLocation>
        <location evidence="5">Cytoplasm</location>
    </subcellularLocation>
</comment>
<feature type="active site" evidence="5 6">
    <location>
        <position position="152"/>
    </location>
</feature>
<feature type="domain" description="Semialdehyde dehydrogenase NAD-binding" evidence="7">
    <location>
        <begin position="24"/>
        <end position="144"/>
    </location>
</feature>
<dbReference type="GO" id="GO:0006526">
    <property type="term" value="P:L-arginine biosynthetic process"/>
    <property type="evidence" value="ECO:0007669"/>
    <property type="project" value="UniProtKB-UniRule"/>
</dbReference>
<keyword evidence="4 5" id="KW-0560">Oxidoreductase</keyword>
<evidence type="ECO:0000256" key="1">
    <source>
        <dbReference type="ARBA" id="ARBA00022571"/>
    </source>
</evidence>
<dbReference type="EMBL" id="FOFB01000002">
    <property type="protein sequence ID" value="SEP75399.1"/>
    <property type="molecule type" value="Genomic_DNA"/>
</dbReference>
<comment type="similarity">
    <text evidence="5">Belongs to the NAGSA dehydrogenase family. Type 1 subfamily.</text>
</comment>
<evidence type="ECO:0000256" key="2">
    <source>
        <dbReference type="ARBA" id="ARBA00022605"/>
    </source>
</evidence>
<dbReference type="UniPathway" id="UPA00068">
    <property type="reaction ID" value="UER00108"/>
</dbReference>
<organism evidence="8 9">
    <name type="scientific">Neolewinella agarilytica</name>
    <dbReference type="NCBI Taxonomy" id="478744"/>
    <lineage>
        <taxon>Bacteria</taxon>
        <taxon>Pseudomonadati</taxon>
        <taxon>Bacteroidota</taxon>
        <taxon>Saprospiria</taxon>
        <taxon>Saprospirales</taxon>
        <taxon>Lewinellaceae</taxon>
        <taxon>Neolewinella</taxon>
    </lineage>
</organism>
<sequence>MDSAILSFNHSHIPSLIQLNMKKKTGIIGGGGYTAGELLRILINHPEVEITYVQSDSQAGKAIHEVHTDLVGETELRFSAADAGALKDLDAIFLCMGHGRSKGWVESTPVSDKTVIIDLSTDYRMDDSWVYGLPEINREAARGSKRIANPGCFATAIQLGLLPLVQAGLANGEVHINGMTGSTGAGQKPMPTTHFSWRNANVSVYKAFGHQHLNEIGRTVQLLGRPNADGLNFLPLRGPFARGIFVTTYVQTDASEAELKKVFNDFYAEAAFTHVTDVNPNLKQVVNTNKGLVFVEKHGDKALVISMIDNLLKGASGQAVQNMNLALGLEEMAGLRLKAGMF</sequence>
<dbReference type="InParanoid" id="A0A1H9AFG6"/>
<dbReference type="GO" id="GO:0051287">
    <property type="term" value="F:NAD binding"/>
    <property type="evidence" value="ECO:0007669"/>
    <property type="project" value="InterPro"/>
</dbReference>
<dbReference type="GO" id="GO:0003942">
    <property type="term" value="F:N-acetyl-gamma-glutamyl-phosphate reductase activity"/>
    <property type="evidence" value="ECO:0007669"/>
    <property type="project" value="UniProtKB-UniRule"/>
</dbReference>
<keyword evidence="1 5" id="KW-0055">Arginine biosynthesis</keyword>
<dbReference type="InterPro" id="IPR023013">
    <property type="entry name" value="AGPR_AS"/>
</dbReference>